<evidence type="ECO:0000259" key="3">
    <source>
        <dbReference type="Pfam" id="PF13439"/>
    </source>
</evidence>
<evidence type="ECO:0000256" key="2">
    <source>
        <dbReference type="ARBA" id="ARBA00022679"/>
    </source>
</evidence>
<dbReference type="OrthoDB" id="9771846at2"/>
<dbReference type="RefSeq" id="WP_132128508.1">
    <property type="nucleotide sequence ID" value="NZ_CP042432.1"/>
</dbReference>
<dbReference type="Pfam" id="PF13439">
    <property type="entry name" value="Glyco_transf_4"/>
    <property type="match status" value="1"/>
</dbReference>
<name>A0A4R3KTK9_9SPHI</name>
<proteinExistence type="predicted"/>
<protein>
    <submittedName>
        <fullName evidence="4">Glycosyltransferase involved in cell wall biosynthesis</fullName>
    </submittedName>
</protein>
<dbReference type="GO" id="GO:0016757">
    <property type="term" value="F:glycosyltransferase activity"/>
    <property type="evidence" value="ECO:0007669"/>
    <property type="project" value="UniProtKB-KW"/>
</dbReference>
<keyword evidence="2 4" id="KW-0808">Transferase</keyword>
<feature type="domain" description="Glycosyltransferase subfamily 4-like N-terminal" evidence="3">
    <location>
        <begin position="14"/>
        <end position="171"/>
    </location>
</feature>
<dbReference type="PANTHER" id="PTHR12526:SF510">
    <property type="entry name" value="D-INOSITOL 3-PHOSPHATE GLYCOSYLTRANSFERASE"/>
    <property type="match status" value="1"/>
</dbReference>
<evidence type="ECO:0000313" key="4">
    <source>
        <dbReference type="EMBL" id="TCS88290.1"/>
    </source>
</evidence>
<evidence type="ECO:0000313" key="5">
    <source>
        <dbReference type="Proteomes" id="UP000295807"/>
    </source>
</evidence>
<dbReference type="Proteomes" id="UP000295807">
    <property type="component" value="Unassembled WGS sequence"/>
</dbReference>
<reference evidence="4 5" key="1">
    <citation type="submission" date="2019-03" db="EMBL/GenBank/DDBJ databases">
        <title>Genomic Encyclopedia of Type Strains, Phase IV (KMG-IV): sequencing the most valuable type-strain genomes for metagenomic binning, comparative biology and taxonomic classification.</title>
        <authorList>
            <person name="Goeker M."/>
        </authorList>
    </citation>
    <scope>NUCLEOTIDE SEQUENCE [LARGE SCALE GENOMIC DNA]</scope>
    <source>
        <strain evidence="4 5">DSM 21100</strain>
    </source>
</reference>
<gene>
    <name evidence="4" type="ORF">EDD80_103153</name>
</gene>
<evidence type="ECO:0000256" key="1">
    <source>
        <dbReference type="ARBA" id="ARBA00022676"/>
    </source>
</evidence>
<dbReference type="InterPro" id="IPR028098">
    <property type="entry name" value="Glyco_trans_4-like_N"/>
</dbReference>
<dbReference type="Pfam" id="PF13692">
    <property type="entry name" value="Glyco_trans_1_4"/>
    <property type="match status" value="1"/>
</dbReference>
<comment type="caution">
    <text evidence="4">The sequence shown here is derived from an EMBL/GenBank/DDBJ whole genome shotgun (WGS) entry which is preliminary data.</text>
</comment>
<dbReference type="PANTHER" id="PTHR12526">
    <property type="entry name" value="GLYCOSYLTRANSFERASE"/>
    <property type="match status" value="1"/>
</dbReference>
<dbReference type="EMBL" id="SMAD01000003">
    <property type="protein sequence ID" value="TCS88290.1"/>
    <property type="molecule type" value="Genomic_DNA"/>
</dbReference>
<organism evidence="4 5">
    <name type="scientific">Anseongella ginsenosidimutans</name>
    <dbReference type="NCBI Taxonomy" id="496056"/>
    <lineage>
        <taxon>Bacteria</taxon>
        <taxon>Pseudomonadati</taxon>
        <taxon>Bacteroidota</taxon>
        <taxon>Sphingobacteriia</taxon>
        <taxon>Sphingobacteriales</taxon>
        <taxon>Sphingobacteriaceae</taxon>
        <taxon>Anseongella</taxon>
    </lineage>
</organism>
<accession>A0A4R3KTK9</accession>
<dbReference type="SUPFAM" id="SSF53756">
    <property type="entry name" value="UDP-Glycosyltransferase/glycogen phosphorylase"/>
    <property type="match status" value="1"/>
</dbReference>
<sequence length="373" mass="43030">MKIVILGPAYPYRGGLAAFNERLARQYSKAGHDVKLYTFSMQYPSLFFPGKTQLSQSPPPSDLEIIRIVNTVDPLSWAKAGKRIRREKPDLLIVRYWLPLMAPSLGTICKIVRGNGHTRIISIVDNIVPHERRIGDHLLTKYFVKHVDGFLVMSRSVLKELDRFDRKKPRVYSPHPIYDIYGPPLERAAARKALHMDPDAPYILFFGFIREYKGLDWLLEAFSEKRFRELKVRLIVAGEYYVDEKPYEHLIDLLEIRPYLDLHTHFIPDADVNKYFCAADVVVQPYKNATQSGITQIAYHYDKPMIVTNVGGLAEMVPHEKVGYVTRPHIGAIADAIHDFFTSGAEEKFITNIRGEKEKFSWNYFLSRIEDLC</sequence>
<dbReference type="AlphaFoldDB" id="A0A4R3KTK9"/>
<dbReference type="Gene3D" id="3.40.50.2000">
    <property type="entry name" value="Glycogen Phosphorylase B"/>
    <property type="match status" value="2"/>
</dbReference>
<keyword evidence="5" id="KW-1185">Reference proteome</keyword>
<keyword evidence="1" id="KW-0328">Glycosyltransferase</keyword>